<evidence type="ECO:0000259" key="2">
    <source>
        <dbReference type="PROSITE" id="PS50041"/>
    </source>
</evidence>
<dbReference type="InterPro" id="IPR050801">
    <property type="entry name" value="Ca-Dep_Lectins_ImmuneDev"/>
</dbReference>
<dbReference type="Proteomes" id="UP001186944">
    <property type="component" value="Unassembled WGS sequence"/>
</dbReference>
<dbReference type="PANTHER" id="PTHR22801:SF63">
    <property type="entry name" value="C-TYPE LECTIN DOMAIN-CONTAINING PROTEIN"/>
    <property type="match status" value="1"/>
</dbReference>
<dbReference type="PROSITE" id="PS50041">
    <property type="entry name" value="C_TYPE_LECTIN_2"/>
    <property type="match status" value="1"/>
</dbReference>
<reference evidence="3" key="1">
    <citation type="submission" date="2019-08" db="EMBL/GenBank/DDBJ databases">
        <title>The improved chromosome-level genome for the pearl oyster Pinctada fucata martensii using PacBio sequencing and Hi-C.</title>
        <authorList>
            <person name="Zheng Z."/>
        </authorList>
    </citation>
    <scope>NUCLEOTIDE SEQUENCE</scope>
    <source>
        <strain evidence="3">ZZ-2019</strain>
        <tissue evidence="3">Adductor muscle</tissue>
    </source>
</reference>
<dbReference type="PROSITE" id="PS00615">
    <property type="entry name" value="C_TYPE_LECTIN_1"/>
    <property type="match status" value="1"/>
</dbReference>
<dbReference type="InterPro" id="IPR016187">
    <property type="entry name" value="CTDL_fold"/>
</dbReference>
<dbReference type="InterPro" id="IPR001304">
    <property type="entry name" value="C-type_lectin-like"/>
</dbReference>
<comment type="caution">
    <text evidence="3">The sequence shown here is derived from an EMBL/GenBank/DDBJ whole genome shotgun (WGS) entry which is preliminary data.</text>
</comment>
<gene>
    <name evidence="3" type="ORF">FSP39_000179</name>
</gene>
<dbReference type="Gene3D" id="3.10.100.10">
    <property type="entry name" value="Mannose-Binding Protein A, subunit A"/>
    <property type="match status" value="1"/>
</dbReference>
<dbReference type="AlphaFoldDB" id="A0AA88Y1T9"/>
<evidence type="ECO:0000313" key="3">
    <source>
        <dbReference type="EMBL" id="KAK3096443.1"/>
    </source>
</evidence>
<dbReference type="InterPro" id="IPR016186">
    <property type="entry name" value="C-type_lectin-like/link_sf"/>
</dbReference>
<proteinExistence type="predicted"/>
<protein>
    <recommendedName>
        <fullName evidence="2">C-type lectin domain-containing protein</fullName>
    </recommendedName>
</protein>
<name>A0AA88Y1T9_PINIB</name>
<feature type="domain" description="C-type lectin" evidence="2">
    <location>
        <begin position="42"/>
        <end position="108"/>
    </location>
</feature>
<dbReference type="SUPFAM" id="SSF56436">
    <property type="entry name" value="C-type lectin-like"/>
    <property type="match status" value="1"/>
</dbReference>
<keyword evidence="1" id="KW-1015">Disulfide bond</keyword>
<dbReference type="InterPro" id="IPR018378">
    <property type="entry name" value="C-type_lectin_CS"/>
</dbReference>
<keyword evidence="4" id="KW-1185">Reference proteome</keyword>
<evidence type="ECO:0000256" key="1">
    <source>
        <dbReference type="ARBA" id="ARBA00023157"/>
    </source>
</evidence>
<organism evidence="3 4">
    <name type="scientific">Pinctada imbricata</name>
    <name type="common">Atlantic pearl-oyster</name>
    <name type="synonym">Pinctada martensii</name>
    <dbReference type="NCBI Taxonomy" id="66713"/>
    <lineage>
        <taxon>Eukaryota</taxon>
        <taxon>Metazoa</taxon>
        <taxon>Spiralia</taxon>
        <taxon>Lophotrochozoa</taxon>
        <taxon>Mollusca</taxon>
        <taxon>Bivalvia</taxon>
        <taxon>Autobranchia</taxon>
        <taxon>Pteriomorphia</taxon>
        <taxon>Pterioida</taxon>
        <taxon>Pterioidea</taxon>
        <taxon>Pteriidae</taxon>
        <taxon>Pinctada</taxon>
    </lineage>
</organism>
<evidence type="ECO:0000313" key="4">
    <source>
        <dbReference type="Proteomes" id="UP001186944"/>
    </source>
</evidence>
<dbReference type="PANTHER" id="PTHR22801">
    <property type="entry name" value="LITHOSTATHINE"/>
    <property type="match status" value="1"/>
</dbReference>
<dbReference type="EMBL" id="VSWD01000007">
    <property type="protein sequence ID" value="KAK3096443.1"/>
    <property type="molecule type" value="Genomic_DNA"/>
</dbReference>
<accession>A0AA88Y1T9</accession>
<dbReference type="Pfam" id="PF00059">
    <property type="entry name" value="Lectin_C"/>
    <property type="match status" value="1"/>
</dbReference>
<sequence>MLLLMKEKLVMRNLKSSSLSYSQAFKWPFASKDRSITKYATIYIGASDIVHEGDHRWEDDSPVVYDDFYNQQPNNYDQGYPTKQADCVVFGEQWDDVYCGRSYPFICQKT</sequence>